<keyword evidence="2" id="KW-0812">Transmembrane</keyword>
<dbReference type="OrthoDB" id="1932537at2759"/>
<feature type="compositionally biased region" description="Basic and acidic residues" evidence="1">
    <location>
        <begin position="321"/>
        <end position="333"/>
    </location>
</feature>
<dbReference type="AlphaFoldDB" id="A0A9D5C2A5"/>
<dbReference type="PANTHER" id="PTHR31133">
    <property type="entry name" value="MEMBRANE PROTEIN"/>
    <property type="match status" value="1"/>
</dbReference>
<evidence type="ECO:0000313" key="4">
    <source>
        <dbReference type="Proteomes" id="UP001085076"/>
    </source>
</evidence>
<feature type="region of interest" description="Disordered" evidence="1">
    <location>
        <begin position="312"/>
        <end position="333"/>
    </location>
</feature>
<reference evidence="3" key="2">
    <citation type="journal article" date="2022" name="Hortic Res">
        <title>The genome of Dioscorea zingiberensis sheds light on the biosynthesis, origin and evolution of the medicinally important diosgenin saponins.</title>
        <authorList>
            <person name="Li Y."/>
            <person name="Tan C."/>
            <person name="Li Z."/>
            <person name="Guo J."/>
            <person name="Li S."/>
            <person name="Chen X."/>
            <person name="Wang C."/>
            <person name="Dai X."/>
            <person name="Yang H."/>
            <person name="Song W."/>
            <person name="Hou L."/>
            <person name="Xu J."/>
            <person name="Tong Z."/>
            <person name="Xu A."/>
            <person name="Yuan X."/>
            <person name="Wang W."/>
            <person name="Yang Q."/>
            <person name="Chen L."/>
            <person name="Sun Z."/>
            <person name="Wang K."/>
            <person name="Pan B."/>
            <person name="Chen J."/>
            <person name="Bao Y."/>
            <person name="Liu F."/>
            <person name="Qi X."/>
            <person name="Gang D.R."/>
            <person name="Wen J."/>
            <person name="Li J."/>
        </authorList>
    </citation>
    <scope>NUCLEOTIDE SEQUENCE</scope>
    <source>
        <strain evidence="3">Dzin_1.0</strain>
    </source>
</reference>
<feature type="transmembrane region" description="Helical" evidence="2">
    <location>
        <begin position="78"/>
        <end position="102"/>
    </location>
</feature>
<gene>
    <name evidence="3" type="ORF">J5N97_026425</name>
</gene>
<dbReference type="EMBL" id="JAGGNH010000008">
    <property type="protein sequence ID" value="KAJ0965287.1"/>
    <property type="molecule type" value="Genomic_DNA"/>
</dbReference>
<keyword evidence="4" id="KW-1185">Reference proteome</keyword>
<feature type="transmembrane region" description="Helical" evidence="2">
    <location>
        <begin position="238"/>
        <end position="270"/>
    </location>
</feature>
<reference evidence="3" key="1">
    <citation type="submission" date="2021-03" db="EMBL/GenBank/DDBJ databases">
        <authorList>
            <person name="Li Z."/>
            <person name="Yang C."/>
        </authorList>
    </citation>
    <scope>NUCLEOTIDE SEQUENCE</scope>
    <source>
        <strain evidence="3">Dzin_1.0</strain>
        <tissue evidence="3">Leaf</tissue>
    </source>
</reference>
<comment type="caution">
    <text evidence="3">The sequence shown here is derived from an EMBL/GenBank/DDBJ whole genome shotgun (WGS) entry which is preliminary data.</text>
</comment>
<accession>A0A9D5C2A5</accession>
<dbReference type="InterPro" id="IPR040229">
    <property type="entry name" value="At3g27390-like"/>
</dbReference>
<keyword evidence="2" id="KW-0472">Membrane</keyword>
<evidence type="ECO:0000313" key="3">
    <source>
        <dbReference type="EMBL" id="KAJ0965287.1"/>
    </source>
</evidence>
<feature type="transmembrane region" description="Helical" evidence="2">
    <location>
        <begin position="12"/>
        <end position="30"/>
    </location>
</feature>
<dbReference type="PANTHER" id="PTHR31133:SF2">
    <property type="entry name" value="EXPRESSED PROTEIN"/>
    <property type="match status" value="1"/>
</dbReference>
<dbReference type="GO" id="GO:0010228">
    <property type="term" value="P:vegetative to reproductive phase transition of meristem"/>
    <property type="evidence" value="ECO:0007669"/>
    <property type="project" value="TreeGrafter"/>
</dbReference>
<name>A0A9D5C2A5_9LILI</name>
<proteinExistence type="predicted"/>
<organism evidence="3 4">
    <name type="scientific">Dioscorea zingiberensis</name>
    <dbReference type="NCBI Taxonomy" id="325984"/>
    <lineage>
        <taxon>Eukaryota</taxon>
        <taxon>Viridiplantae</taxon>
        <taxon>Streptophyta</taxon>
        <taxon>Embryophyta</taxon>
        <taxon>Tracheophyta</taxon>
        <taxon>Spermatophyta</taxon>
        <taxon>Magnoliopsida</taxon>
        <taxon>Liliopsida</taxon>
        <taxon>Dioscoreales</taxon>
        <taxon>Dioscoreaceae</taxon>
        <taxon>Dioscorea</taxon>
    </lineage>
</organism>
<feature type="transmembrane region" description="Helical" evidence="2">
    <location>
        <begin position="37"/>
        <end position="58"/>
    </location>
</feature>
<evidence type="ECO:0000256" key="2">
    <source>
        <dbReference type="SAM" id="Phobius"/>
    </source>
</evidence>
<sequence length="593" mass="67003">MEVPIGVLAKLWSFISFLPFFSLLLLLGFLKAVVIGPIVAVIVFIGNSAVIIGLWPAHLFWTYYCVIKTKRLGLTLKILVLVILPVPLVLWPVLGILGSLLLGIGYGYFSPLIATFEAVGEHVVDKLYHCFTDGCWSTIKGACTVVSDFLDVCFYSYFSYMDDLSEKIADNEMPFDVKLSKIPGCFLVCLLAIPIDVPAIIILAFLKSPYMLLKGWQRLFHDLIGREGPFLETVCVPFAGLAIILWPIAVIGAVVAASICSFFLGLYGGIITHQEDSLKMGLAYIVSVISLFDEYTNDLLYLREGSCLPRPNYRKHPKHSAPPERNRPSEQDKVEINDNLRLTSNRAKLAPQRSRSLMKAIHQLEPIQIWDWLFRSCELNGRMLMSEGLISLADIEECIIIGRCKKLSIRLPAWCILRCLLRSAKSDSYGLLISDGVELTDFNWPKDKVLGWLLEPLLIMKEQIKGLNLDENEETYLRKLIMTYNTEKLEDWDDSGFPLDDNVRRAQLQAIFRRLQGIVASMSRIPGFRRRFNNLVKALYVESVNAASSNQAEAMLKSRKKNNILLGSREDNKHNRKERSISLDIPKSSCEFV</sequence>
<feature type="transmembrane region" description="Helical" evidence="2">
    <location>
        <begin position="185"/>
        <end position="206"/>
    </location>
</feature>
<keyword evidence="2" id="KW-1133">Transmembrane helix</keyword>
<evidence type="ECO:0000256" key="1">
    <source>
        <dbReference type="SAM" id="MobiDB-lite"/>
    </source>
</evidence>
<protein>
    <submittedName>
        <fullName evidence="3">Uncharacterized protein</fullName>
    </submittedName>
</protein>
<dbReference type="Proteomes" id="UP001085076">
    <property type="component" value="Miscellaneous, Linkage group lg08"/>
</dbReference>